<evidence type="ECO:0000313" key="3">
    <source>
        <dbReference type="Proteomes" id="UP001305779"/>
    </source>
</evidence>
<protein>
    <submittedName>
        <fullName evidence="2">Uncharacterized protein</fullName>
    </submittedName>
</protein>
<proteinExistence type="predicted"/>
<feature type="compositionally biased region" description="Basic and acidic residues" evidence="1">
    <location>
        <begin position="60"/>
        <end position="69"/>
    </location>
</feature>
<name>A0ABR0ESG1_ZASCE</name>
<dbReference type="Proteomes" id="UP001305779">
    <property type="component" value="Unassembled WGS sequence"/>
</dbReference>
<evidence type="ECO:0000256" key="1">
    <source>
        <dbReference type="SAM" id="MobiDB-lite"/>
    </source>
</evidence>
<keyword evidence="3" id="KW-1185">Reference proteome</keyword>
<feature type="compositionally biased region" description="Gly residues" evidence="1">
    <location>
        <begin position="34"/>
        <end position="46"/>
    </location>
</feature>
<gene>
    <name evidence="2" type="ORF">PRZ48_005378</name>
</gene>
<accession>A0ABR0ESG1</accession>
<dbReference type="EMBL" id="JAXOVC010000003">
    <property type="protein sequence ID" value="KAK4504462.1"/>
    <property type="molecule type" value="Genomic_DNA"/>
</dbReference>
<organism evidence="2 3">
    <name type="scientific">Zasmidium cellare</name>
    <name type="common">Wine cellar mold</name>
    <name type="synonym">Racodium cellare</name>
    <dbReference type="NCBI Taxonomy" id="395010"/>
    <lineage>
        <taxon>Eukaryota</taxon>
        <taxon>Fungi</taxon>
        <taxon>Dikarya</taxon>
        <taxon>Ascomycota</taxon>
        <taxon>Pezizomycotina</taxon>
        <taxon>Dothideomycetes</taxon>
        <taxon>Dothideomycetidae</taxon>
        <taxon>Mycosphaerellales</taxon>
        <taxon>Mycosphaerellaceae</taxon>
        <taxon>Zasmidium</taxon>
    </lineage>
</organism>
<sequence length="69" mass="7566">MSPMTVETESAFDTEQEAPAELRDNDDVSNDSGTLGGEQWQGGQGGQSKERVKQSIKPSTRSEKHQQKT</sequence>
<feature type="region of interest" description="Disordered" evidence="1">
    <location>
        <begin position="1"/>
        <end position="69"/>
    </location>
</feature>
<comment type="caution">
    <text evidence="2">The sequence shown here is derived from an EMBL/GenBank/DDBJ whole genome shotgun (WGS) entry which is preliminary data.</text>
</comment>
<reference evidence="2 3" key="1">
    <citation type="journal article" date="2023" name="G3 (Bethesda)">
        <title>A chromosome-level genome assembly of Zasmidium syzygii isolated from banana leaves.</title>
        <authorList>
            <person name="van Westerhoven A.C."/>
            <person name="Mehrabi R."/>
            <person name="Talebi R."/>
            <person name="Steentjes M.B.F."/>
            <person name="Corcolon B."/>
            <person name="Chong P.A."/>
            <person name="Kema G.H.J."/>
            <person name="Seidl M.F."/>
        </authorList>
    </citation>
    <scope>NUCLEOTIDE SEQUENCE [LARGE SCALE GENOMIC DNA]</scope>
    <source>
        <strain evidence="2 3">P124</strain>
    </source>
</reference>
<evidence type="ECO:0000313" key="2">
    <source>
        <dbReference type="EMBL" id="KAK4504462.1"/>
    </source>
</evidence>